<organism evidence="2 3">
    <name type="scientific">Streptomyces boetiae</name>
    <dbReference type="NCBI Taxonomy" id="3075541"/>
    <lineage>
        <taxon>Bacteria</taxon>
        <taxon>Bacillati</taxon>
        <taxon>Actinomycetota</taxon>
        <taxon>Actinomycetes</taxon>
        <taxon>Kitasatosporales</taxon>
        <taxon>Streptomycetaceae</taxon>
        <taxon>Streptomyces</taxon>
    </lineage>
</organism>
<reference evidence="3" key="1">
    <citation type="submission" date="2023-07" db="EMBL/GenBank/DDBJ databases">
        <title>30 novel species of actinomycetes from the DSMZ collection.</title>
        <authorList>
            <person name="Nouioui I."/>
        </authorList>
    </citation>
    <scope>NUCLEOTIDE SEQUENCE [LARGE SCALE GENOMIC DNA]</scope>
    <source>
        <strain evidence="3">DSM 44917</strain>
    </source>
</reference>
<gene>
    <name evidence="2" type="ORF">RM780_00555</name>
</gene>
<keyword evidence="3" id="KW-1185">Reference proteome</keyword>
<sequence>MPAELTSPPARFPRSPRRSRRVPGSVLGAVAAGGAAAAVLGLAAAVPTAAAETAADAERSFSVNHETQDGCAVTTAAQGTVTFQDVSDGGTARRAGLLVLLGAEADSAACPRSWGPELSFLQVTALGGGQAADSATVRLQPASMDPSGFIAFRIAQDSLGASAPLDSVEVAACRDAGPNSDGFTCGEPVTVQVAEED</sequence>
<name>A0ABU2L211_9ACTN</name>
<evidence type="ECO:0000256" key="1">
    <source>
        <dbReference type="SAM" id="MobiDB-lite"/>
    </source>
</evidence>
<evidence type="ECO:0008006" key="4">
    <source>
        <dbReference type="Google" id="ProtNLM"/>
    </source>
</evidence>
<proteinExistence type="predicted"/>
<dbReference type="Proteomes" id="UP001183388">
    <property type="component" value="Unassembled WGS sequence"/>
</dbReference>
<comment type="caution">
    <text evidence="2">The sequence shown here is derived from an EMBL/GenBank/DDBJ whole genome shotgun (WGS) entry which is preliminary data.</text>
</comment>
<dbReference type="RefSeq" id="WP_311628367.1">
    <property type="nucleotide sequence ID" value="NZ_JAVREN010000001.1"/>
</dbReference>
<feature type="region of interest" description="Disordered" evidence="1">
    <location>
        <begin position="1"/>
        <end position="21"/>
    </location>
</feature>
<dbReference type="EMBL" id="JAVREN010000001">
    <property type="protein sequence ID" value="MDT0305456.1"/>
    <property type="molecule type" value="Genomic_DNA"/>
</dbReference>
<evidence type="ECO:0000313" key="2">
    <source>
        <dbReference type="EMBL" id="MDT0305456.1"/>
    </source>
</evidence>
<evidence type="ECO:0000313" key="3">
    <source>
        <dbReference type="Proteomes" id="UP001183388"/>
    </source>
</evidence>
<protein>
    <recommendedName>
        <fullName evidence="4">Tat pathway signal sequence domain protein</fullName>
    </recommendedName>
</protein>
<accession>A0ABU2L211</accession>